<dbReference type="AlphaFoldDB" id="A0A0E9SDB0"/>
<reference evidence="1" key="2">
    <citation type="journal article" date="2015" name="Fish Shellfish Immunol.">
        <title>Early steps in the European eel (Anguilla anguilla)-Vibrio vulnificus interaction in the gills: Role of the RtxA13 toxin.</title>
        <authorList>
            <person name="Callol A."/>
            <person name="Pajuelo D."/>
            <person name="Ebbesson L."/>
            <person name="Teles M."/>
            <person name="MacKenzie S."/>
            <person name="Amaro C."/>
        </authorList>
    </citation>
    <scope>NUCLEOTIDE SEQUENCE</scope>
</reference>
<accession>A0A0E9SDB0</accession>
<name>A0A0E9SDB0_ANGAN</name>
<evidence type="ECO:0000313" key="1">
    <source>
        <dbReference type="EMBL" id="JAH39251.1"/>
    </source>
</evidence>
<reference evidence="1" key="1">
    <citation type="submission" date="2014-11" db="EMBL/GenBank/DDBJ databases">
        <authorList>
            <person name="Amaro Gonzalez C."/>
        </authorList>
    </citation>
    <scope>NUCLEOTIDE SEQUENCE</scope>
</reference>
<sequence>MHTRMGALIEACLFIAWRSTRSILSTVKHTYSL</sequence>
<protein>
    <submittedName>
        <fullName evidence="1">Uncharacterized protein</fullName>
    </submittedName>
</protein>
<dbReference type="EMBL" id="GBXM01069326">
    <property type="protein sequence ID" value="JAH39251.1"/>
    <property type="molecule type" value="Transcribed_RNA"/>
</dbReference>
<organism evidence="1">
    <name type="scientific">Anguilla anguilla</name>
    <name type="common">European freshwater eel</name>
    <name type="synonym">Muraena anguilla</name>
    <dbReference type="NCBI Taxonomy" id="7936"/>
    <lineage>
        <taxon>Eukaryota</taxon>
        <taxon>Metazoa</taxon>
        <taxon>Chordata</taxon>
        <taxon>Craniata</taxon>
        <taxon>Vertebrata</taxon>
        <taxon>Euteleostomi</taxon>
        <taxon>Actinopterygii</taxon>
        <taxon>Neopterygii</taxon>
        <taxon>Teleostei</taxon>
        <taxon>Anguilliformes</taxon>
        <taxon>Anguillidae</taxon>
        <taxon>Anguilla</taxon>
    </lineage>
</organism>
<proteinExistence type="predicted"/>